<protein>
    <recommendedName>
        <fullName evidence="4">DUF4197 domain-containing protein</fullName>
    </recommendedName>
</protein>
<proteinExistence type="predicted"/>
<dbReference type="InterPro" id="IPR025245">
    <property type="entry name" value="DUF4197"/>
</dbReference>
<dbReference type="OrthoDB" id="5292580at2"/>
<dbReference type="EMBL" id="FOPC01000006">
    <property type="protein sequence ID" value="SFG65953.1"/>
    <property type="molecule type" value="Genomic_DNA"/>
</dbReference>
<gene>
    <name evidence="2" type="ORF">SAMN04487988_106105</name>
</gene>
<dbReference type="STRING" id="435880.SAMN04487988_106105"/>
<dbReference type="RefSeq" id="WP_092791167.1">
    <property type="nucleotide sequence ID" value="NZ_FOPC01000006.1"/>
</dbReference>
<accession>A0A1I2TMA9</accession>
<reference evidence="3" key="1">
    <citation type="submission" date="2016-10" db="EMBL/GenBank/DDBJ databases">
        <authorList>
            <person name="Varghese N."/>
            <person name="Submissions S."/>
        </authorList>
    </citation>
    <scope>NUCLEOTIDE SEQUENCE [LARGE SCALE GENOMIC DNA]</scope>
    <source>
        <strain evidence="3">DSM 19315</strain>
    </source>
</reference>
<sequence length="247" mass="27398">MHILKRNVFVLLLSSVFFLFSSCESAAQLTKILEQASGNPSNSEISAGIKEALEKGTGISADRLSAEDGFLGNLDVKILFPEEAKKVENTLRNIGLGKLCDDVILSLNRAAEDASNEAKPIFTAAIKQMTLRDVQDILLGEKNAATLYFERTTTDSLTVKFAPIIDQSLTKVNATKYWGDVIERYNQVPFVKKVDTDLGAYVTQKAIDGLFVEIAKEELKIRENISARTSPLLQKVFGFAERQRKYD</sequence>
<evidence type="ECO:0000313" key="2">
    <source>
        <dbReference type="EMBL" id="SFG65953.1"/>
    </source>
</evidence>
<evidence type="ECO:0000313" key="3">
    <source>
        <dbReference type="Proteomes" id="UP000199642"/>
    </source>
</evidence>
<organism evidence="2 3">
    <name type="scientific">Algoriphagus hitonicola</name>
    <dbReference type="NCBI Taxonomy" id="435880"/>
    <lineage>
        <taxon>Bacteria</taxon>
        <taxon>Pseudomonadati</taxon>
        <taxon>Bacteroidota</taxon>
        <taxon>Cytophagia</taxon>
        <taxon>Cytophagales</taxon>
        <taxon>Cyclobacteriaceae</taxon>
        <taxon>Algoriphagus</taxon>
    </lineage>
</organism>
<keyword evidence="1" id="KW-0732">Signal</keyword>
<keyword evidence="3" id="KW-1185">Reference proteome</keyword>
<evidence type="ECO:0008006" key="4">
    <source>
        <dbReference type="Google" id="ProtNLM"/>
    </source>
</evidence>
<dbReference type="Proteomes" id="UP000199642">
    <property type="component" value="Unassembled WGS sequence"/>
</dbReference>
<dbReference type="Pfam" id="PF13852">
    <property type="entry name" value="DUF4197"/>
    <property type="match status" value="1"/>
</dbReference>
<name>A0A1I2TMA9_9BACT</name>
<dbReference type="AlphaFoldDB" id="A0A1I2TMA9"/>
<evidence type="ECO:0000256" key="1">
    <source>
        <dbReference type="SAM" id="SignalP"/>
    </source>
</evidence>
<feature type="signal peptide" evidence="1">
    <location>
        <begin position="1"/>
        <end position="26"/>
    </location>
</feature>
<feature type="chain" id="PRO_5011733226" description="DUF4197 domain-containing protein" evidence="1">
    <location>
        <begin position="27"/>
        <end position="247"/>
    </location>
</feature>
<dbReference type="PROSITE" id="PS51257">
    <property type="entry name" value="PROKAR_LIPOPROTEIN"/>
    <property type="match status" value="1"/>
</dbReference>